<dbReference type="AlphaFoldDB" id="A0A6J1WNN6"/>
<feature type="domain" description="SET" evidence="1">
    <location>
        <begin position="41"/>
        <end position="304"/>
    </location>
</feature>
<dbReference type="RefSeq" id="XP_026752941.1">
    <property type="nucleotide sequence ID" value="XM_026897140.3"/>
</dbReference>
<dbReference type="InParanoid" id="A0A6J1WNN6"/>
<sequence length="458" mass="53637">MGRTQRKRNRNKVRNFRTCEECKEIVFFNSWLSKQGIRRNNKLVLAVFNETGRGVLTKKKIRPGEELMNLPLNLTINVTTILMDLQFCNIFLENTKLCLQHYKHSVTFQSLMALYLTYLKVQGSNSKWFLYLESLPKEYTTPYFLRGDILNYVDTDILAVISKQKDIINTSYCIFEEILSSTTSNDVTVKKLKDYFKMPIYEWAYFTVNTRCVFMDLTKVIDLINIQKSILNIICDNTKISLCPYLDMINHSPNARNETKLIVSSNIENIRIANLNNVLFTDVWFSIFTKNIFQPYSQVFICYGDSHNLKLITEYGFFLPNNELDFVSFSFESVDIFFRSQGIRLSQDQNLFISNHGLNKNLYIDLKGLSYNFYGLLMVVKYYYNRTMDVSRLLYSAAICSSNKDLDDIITPMVRDKLIKLKESIRKLESYMNQCVITNNCIALMSQYVNILEKFIKC</sequence>
<organism evidence="2 3">
    <name type="scientific">Galleria mellonella</name>
    <name type="common">Greater wax moth</name>
    <dbReference type="NCBI Taxonomy" id="7137"/>
    <lineage>
        <taxon>Eukaryota</taxon>
        <taxon>Metazoa</taxon>
        <taxon>Ecdysozoa</taxon>
        <taxon>Arthropoda</taxon>
        <taxon>Hexapoda</taxon>
        <taxon>Insecta</taxon>
        <taxon>Pterygota</taxon>
        <taxon>Neoptera</taxon>
        <taxon>Endopterygota</taxon>
        <taxon>Lepidoptera</taxon>
        <taxon>Glossata</taxon>
        <taxon>Ditrysia</taxon>
        <taxon>Pyraloidea</taxon>
        <taxon>Pyralidae</taxon>
        <taxon>Galleriinae</taxon>
        <taxon>Galleria</taxon>
    </lineage>
</organism>
<dbReference type="InterPro" id="IPR050600">
    <property type="entry name" value="SETD3_SETD6_MTase"/>
</dbReference>
<evidence type="ECO:0000313" key="2">
    <source>
        <dbReference type="Proteomes" id="UP001652740"/>
    </source>
</evidence>
<evidence type="ECO:0000313" key="3">
    <source>
        <dbReference type="RefSeq" id="XP_026752941.1"/>
    </source>
</evidence>
<dbReference type="Gene3D" id="3.90.1410.10">
    <property type="entry name" value="set domain protein methyltransferase, domain 1"/>
    <property type="match status" value="1"/>
</dbReference>
<dbReference type="PANTHER" id="PTHR13271">
    <property type="entry name" value="UNCHARACTERIZED PUTATIVE METHYLTRANSFERASE"/>
    <property type="match status" value="1"/>
</dbReference>
<reference evidence="3" key="1">
    <citation type="submission" date="2025-08" db="UniProtKB">
        <authorList>
            <consortium name="RefSeq"/>
        </authorList>
    </citation>
    <scope>IDENTIFICATION</scope>
    <source>
        <tissue evidence="3">Whole larvae</tissue>
    </source>
</reference>
<protein>
    <submittedName>
        <fullName evidence="3">SET domain-containing protein 4</fullName>
    </submittedName>
</protein>
<dbReference type="GeneID" id="113513159"/>
<dbReference type="Proteomes" id="UP001652740">
    <property type="component" value="Unplaced"/>
</dbReference>
<dbReference type="PANTHER" id="PTHR13271:SF151">
    <property type="entry name" value="SET DOMAIN-CONTAINING PROTEIN 4"/>
    <property type="match status" value="1"/>
</dbReference>
<proteinExistence type="predicted"/>
<dbReference type="PROSITE" id="PS50280">
    <property type="entry name" value="SET"/>
    <property type="match status" value="1"/>
</dbReference>
<dbReference type="InterPro" id="IPR001214">
    <property type="entry name" value="SET_dom"/>
</dbReference>
<dbReference type="InterPro" id="IPR046341">
    <property type="entry name" value="SET_dom_sf"/>
</dbReference>
<keyword evidence="2" id="KW-1185">Reference proteome</keyword>
<accession>A0A6J1WNN6</accession>
<dbReference type="OrthoDB" id="341421at2759"/>
<dbReference type="GO" id="GO:0016279">
    <property type="term" value="F:protein-lysine N-methyltransferase activity"/>
    <property type="evidence" value="ECO:0007669"/>
    <property type="project" value="InterPro"/>
</dbReference>
<evidence type="ECO:0000259" key="1">
    <source>
        <dbReference type="PROSITE" id="PS50280"/>
    </source>
</evidence>
<dbReference type="InterPro" id="IPR044429">
    <property type="entry name" value="SETD4_SET"/>
</dbReference>
<gene>
    <name evidence="3" type="primary">LOC113513159</name>
</gene>
<dbReference type="SUPFAM" id="SSF82199">
    <property type="entry name" value="SET domain"/>
    <property type="match status" value="1"/>
</dbReference>
<name>A0A6J1WNN6_GALME</name>
<dbReference type="CDD" id="cd19177">
    <property type="entry name" value="SET_SETD4"/>
    <property type="match status" value="1"/>
</dbReference>
<dbReference type="FunCoup" id="A0A6J1WNN6">
    <property type="interactions" value="350"/>
</dbReference>
<dbReference type="KEGG" id="gmw:113513159"/>